<keyword evidence="4" id="KW-0808">Transferase</keyword>
<comment type="caution">
    <text evidence="10">The sequence shown here is derived from an EMBL/GenBank/DDBJ whole genome shotgun (WGS) entry which is preliminary data.</text>
</comment>
<evidence type="ECO:0000256" key="3">
    <source>
        <dbReference type="ARBA" id="ARBA00022553"/>
    </source>
</evidence>
<protein>
    <submittedName>
        <fullName evidence="10">Histidine kinase</fullName>
    </submittedName>
</protein>
<feature type="transmembrane region" description="Helical" evidence="8">
    <location>
        <begin position="288"/>
        <end position="309"/>
    </location>
</feature>
<dbReference type="InterPro" id="IPR036890">
    <property type="entry name" value="HATPase_C_sf"/>
</dbReference>
<dbReference type="GO" id="GO:0016301">
    <property type="term" value="F:kinase activity"/>
    <property type="evidence" value="ECO:0007669"/>
    <property type="project" value="UniProtKB-KW"/>
</dbReference>
<evidence type="ECO:0000256" key="5">
    <source>
        <dbReference type="ARBA" id="ARBA00022692"/>
    </source>
</evidence>
<feature type="transmembrane region" description="Helical" evidence="8">
    <location>
        <begin position="20"/>
        <end position="39"/>
    </location>
</feature>
<evidence type="ECO:0000256" key="2">
    <source>
        <dbReference type="ARBA" id="ARBA00022475"/>
    </source>
</evidence>
<sequence>MLFGKLKGSGGRASLQTKFLLAFAVLLLIVLGIFAVYVNQMVVRPLRDRTENEMRQTAAKISDQLNLYVDSQNQLSQRILSSQDIFTLMPSGDYSRLSVEGLSRSRKLREIMFQSIGPSMNIEDVAIYDLRGALLTTFISAAGNPSSLLPFLEESEQNTSWIENGYALYRTSPDRVFFVRSIINQNGKIFGYMAIQLQQDMLDRSASVVSSGSEVYVLDPDRQPIYASGNLKSADLAGFSMPTSEKDSSGVYLDSQGDYVAYYRSNETGWTTYTITPKKVVLGPVNSVTNVSMLLIASLLLFSAAYIYFSARNFLLPIRRLRSQILHINYSNMDTRVVTPSSNNELLLLNEAFQGLLDRLQVSIEREKLAVHEEAVARNSALQAQIAPHFIHNTLYLISIAAQEGKNAVVSEMCKNLSDSLRYIVSSPYQHVSLTQELEHTKHYLTLLQHNYEDDLEWTIDEDRAFDSIRLPRLVIQPFVENCIEHAFKQADTPWRIEIRVKLYNGLWALEIRDNGDGFDSDTIAAVLGRIRTAEVTEKEEYKDSANDKTNAIDAIDIVDAIDGVDEISGIDDRNGSRSESAKESETGIGGMGIVNTVRRLQLMYKNRLFFNMYNHNDDGGGAAIQIIGSLTEDFY</sequence>
<dbReference type="Gene3D" id="6.10.340.10">
    <property type="match status" value="1"/>
</dbReference>
<dbReference type="SUPFAM" id="SSF55874">
    <property type="entry name" value="ATPase domain of HSP90 chaperone/DNA topoisomerase II/histidine kinase"/>
    <property type="match status" value="1"/>
</dbReference>
<dbReference type="RefSeq" id="WP_018977477.1">
    <property type="nucleotide sequence ID" value="NZ_BMLN01000003.1"/>
</dbReference>
<evidence type="ECO:0000256" key="4">
    <source>
        <dbReference type="ARBA" id="ARBA00022679"/>
    </source>
</evidence>
<evidence type="ECO:0000313" key="11">
    <source>
        <dbReference type="Proteomes" id="UP000606653"/>
    </source>
</evidence>
<keyword evidence="7 8" id="KW-0472">Membrane</keyword>
<keyword evidence="3" id="KW-0597">Phosphoprotein</keyword>
<keyword evidence="2" id="KW-1003">Cell membrane</keyword>
<dbReference type="Pfam" id="PF06580">
    <property type="entry name" value="His_kinase"/>
    <property type="match status" value="1"/>
</dbReference>
<gene>
    <name evidence="10" type="ORF">GCM10010969_12060</name>
</gene>
<evidence type="ECO:0000313" key="10">
    <source>
        <dbReference type="EMBL" id="GGN95807.1"/>
    </source>
</evidence>
<dbReference type="InterPro" id="IPR050640">
    <property type="entry name" value="Bact_2-comp_sensor_kinase"/>
</dbReference>
<evidence type="ECO:0000256" key="6">
    <source>
        <dbReference type="ARBA" id="ARBA00022989"/>
    </source>
</evidence>
<keyword evidence="10" id="KW-0418">Kinase</keyword>
<dbReference type="InterPro" id="IPR033479">
    <property type="entry name" value="dCache_1"/>
</dbReference>
<organism evidence="10 11">
    <name type="scientific">Saccharibacillus kuerlensis</name>
    <dbReference type="NCBI Taxonomy" id="459527"/>
    <lineage>
        <taxon>Bacteria</taxon>
        <taxon>Bacillati</taxon>
        <taxon>Bacillota</taxon>
        <taxon>Bacilli</taxon>
        <taxon>Bacillales</taxon>
        <taxon>Paenibacillaceae</taxon>
        <taxon>Saccharibacillus</taxon>
    </lineage>
</organism>
<dbReference type="InterPro" id="IPR003660">
    <property type="entry name" value="HAMP_dom"/>
</dbReference>
<comment type="subcellular location">
    <subcellularLocation>
        <location evidence="1">Cell membrane</location>
        <topology evidence="1">Multi-pass membrane protein</topology>
    </subcellularLocation>
</comment>
<evidence type="ECO:0000256" key="8">
    <source>
        <dbReference type="SAM" id="Phobius"/>
    </source>
</evidence>
<name>A0ABQ2L033_9BACL</name>
<dbReference type="Proteomes" id="UP000606653">
    <property type="component" value="Unassembled WGS sequence"/>
</dbReference>
<evidence type="ECO:0000256" key="7">
    <source>
        <dbReference type="ARBA" id="ARBA00023136"/>
    </source>
</evidence>
<dbReference type="Gene3D" id="3.30.565.10">
    <property type="entry name" value="Histidine kinase-like ATPase, C-terminal domain"/>
    <property type="match status" value="1"/>
</dbReference>
<dbReference type="InterPro" id="IPR010559">
    <property type="entry name" value="Sig_transdc_His_kin_internal"/>
</dbReference>
<keyword evidence="5 8" id="KW-0812">Transmembrane</keyword>
<keyword evidence="11" id="KW-1185">Reference proteome</keyword>
<evidence type="ECO:0000259" key="9">
    <source>
        <dbReference type="PROSITE" id="PS50885"/>
    </source>
</evidence>
<evidence type="ECO:0000256" key="1">
    <source>
        <dbReference type="ARBA" id="ARBA00004651"/>
    </source>
</evidence>
<dbReference type="PANTHER" id="PTHR34220">
    <property type="entry name" value="SENSOR HISTIDINE KINASE YPDA"/>
    <property type="match status" value="1"/>
</dbReference>
<keyword evidence="6 8" id="KW-1133">Transmembrane helix</keyword>
<dbReference type="PANTHER" id="PTHR34220:SF7">
    <property type="entry name" value="SENSOR HISTIDINE KINASE YPDA"/>
    <property type="match status" value="1"/>
</dbReference>
<proteinExistence type="predicted"/>
<feature type="domain" description="HAMP" evidence="9">
    <location>
        <begin position="312"/>
        <end position="365"/>
    </location>
</feature>
<dbReference type="EMBL" id="BMLN01000003">
    <property type="protein sequence ID" value="GGN95807.1"/>
    <property type="molecule type" value="Genomic_DNA"/>
</dbReference>
<accession>A0ABQ2L033</accession>
<dbReference type="PROSITE" id="PS50885">
    <property type="entry name" value="HAMP"/>
    <property type="match status" value="1"/>
</dbReference>
<dbReference type="Pfam" id="PF02743">
    <property type="entry name" value="dCache_1"/>
    <property type="match status" value="1"/>
</dbReference>
<reference evidence="11" key="1">
    <citation type="journal article" date="2019" name="Int. J. Syst. Evol. Microbiol.">
        <title>The Global Catalogue of Microorganisms (GCM) 10K type strain sequencing project: providing services to taxonomists for standard genome sequencing and annotation.</title>
        <authorList>
            <consortium name="The Broad Institute Genomics Platform"/>
            <consortium name="The Broad Institute Genome Sequencing Center for Infectious Disease"/>
            <person name="Wu L."/>
            <person name="Ma J."/>
        </authorList>
    </citation>
    <scope>NUCLEOTIDE SEQUENCE [LARGE SCALE GENOMIC DNA]</scope>
    <source>
        <strain evidence="11">CGMCC 1.6964</strain>
    </source>
</reference>